<dbReference type="Proteomes" id="UP000501387">
    <property type="component" value="Chromosome"/>
</dbReference>
<dbReference type="PANTHER" id="PTHR43205">
    <property type="entry name" value="PROSTAGLANDIN REDUCTASE"/>
    <property type="match status" value="1"/>
</dbReference>
<sequence>MVGSAGSEEKCRWLIEELGFDAALNYRDEDFAEQLRAEFPDGFSVFFDTVGGTQFEFAVQTAAPAARLALCGTLAQQFAAAPGASMPRFEALTAIRKQLVILPFSTFHTPEQIAHWVTHYAAWLAEDRFVFPQSSPAGGLREAPQALIDLGKGKFRGNVVLALD</sequence>
<dbReference type="InterPro" id="IPR013149">
    <property type="entry name" value="ADH-like_C"/>
</dbReference>
<dbReference type="Gene3D" id="3.40.50.720">
    <property type="entry name" value="NAD(P)-binding Rossmann-like Domain"/>
    <property type="match status" value="1"/>
</dbReference>
<dbReference type="Gene3D" id="3.90.180.10">
    <property type="entry name" value="Medium-chain alcohol dehydrogenases, catalytic domain"/>
    <property type="match status" value="1"/>
</dbReference>
<dbReference type="InterPro" id="IPR036291">
    <property type="entry name" value="NAD(P)-bd_dom_sf"/>
</dbReference>
<gene>
    <name evidence="2" type="ORF">G7067_07560</name>
</gene>
<dbReference type="GO" id="GO:0016628">
    <property type="term" value="F:oxidoreductase activity, acting on the CH-CH group of donors, NAD or NADP as acceptor"/>
    <property type="evidence" value="ECO:0007669"/>
    <property type="project" value="InterPro"/>
</dbReference>
<accession>A0A6G8FIY3</accession>
<dbReference type="InterPro" id="IPR045010">
    <property type="entry name" value="MDR_fam"/>
</dbReference>
<dbReference type="SUPFAM" id="SSF51735">
    <property type="entry name" value="NAD(P)-binding Rossmann-fold domains"/>
    <property type="match status" value="1"/>
</dbReference>
<keyword evidence="3" id="KW-1185">Reference proteome</keyword>
<feature type="domain" description="Alcohol dehydrogenase-like C-terminal" evidence="1">
    <location>
        <begin position="2"/>
        <end position="89"/>
    </location>
</feature>
<evidence type="ECO:0000313" key="2">
    <source>
        <dbReference type="EMBL" id="QIM16311.1"/>
    </source>
</evidence>
<dbReference type="EMBL" id="CP049934">
    <property type="protein sequence ID" value="QIM16311.1"/>
    <property type="molecule type" value="Genomic_DNA"/>
</dbReference>
<name>A0A6G8FIY3_9MICO</name>
<dbReference type="PANTHER" id="PTHR43205:SF7">
    <property type="entry name" value="PROSTAGLANDIN REDUCTASE 1"/>
    <property type="match status" value="1"/>
</dbReference>
<organism evidence="2 3">
    <name type="scientific">Leucobacter insecticola</name>
    <dbReference type="NCBI Taxonomy" id="2714934"/>
    <lineage>
        <taxon>Bacteria</taxon>
        <taxon>Bacillati</taxon>
        <taxon>Actinomycetota</taxon>
        <taxon>Actinomycetes</taxon>
        <taxon>Micrococcales</taxon>
        <taxon>Microbacteriaceae</taxon>
        <taxon>Leucobacter</taxon>
    </lineage>
</organism>
<reference evidence="2 3" key="1">
    <citation type="submission" date="2020-03" db="EMBL/GenBank/DDBJ databases">
        <title>Leucobacter sp. nov., isolated from beetles.</title>
        <authorList>
            <person name="Hyun D.-W."/>
            <person name="Bae J.-W."/>
        </authorList>
    </citation>
    <scope>NUCLEOTIDE SEQUENCE [LARGE SCALE GENOMIC DNA]</scope>
    <source>
        <strain evidence="2 3">HDW9B</strain>
    </source>
</reference>
<evidence type="ECO:0000259" key="1">
    <source>
        <dbReference type="Pfam" id="PF00107"/>
    </source>
</evidence>
<proteinExistence type="predicted"/>
<dbReference type="AlphaFoldDB" id="A0A6G8FIY3"/>
<dbReference type="Pfam" id="PF00107">
    <property type="entry name" value="ADH_zinc_N"/>
    <property type="match status" value="1"/>
</dbReference>
<evidence type="ECO:0000313" key="3">
    <source>
        <dbReference type="Proteomes" id="UP000501387"/>
    </source>
</evidence>
<protein>
    <submittedName>
        <fullName evidence="2">Zinc-binding dehydrogenase</fullName>
    </submittedName>
</protein>
<dbReference type="KEGG" id="lins:G7067_07560"/>